<keyword evidence="3" id="KW-0808">Transferase</keyword>
<name>A0A136PZT7_9ACTN</name>
<gene>
    <name evidence="3" type="ORF">AWW66_00445</name>
</gene>
<feature type="transmembrane region" description="Helical" evidence="1">
    <location>
        <begin position="268"/>
        <end position="285"/>
    </location>
</feature>
<feature type="transmembrane region" description="Helical" evidence="1">
    <location>
        <begin position="305"/>
        <end position="323"/>
    </location>
</feature>
<dbReference type="GO" id="GO:0016747">
    <property type="term" value="F:acyltransferase activity, transferring groups other than amino-acyl groups"/>
    <property type="evidence" value="ECO:0007669"/>
    <property type="project" value="InterPro"/>
</dbReference>
<evidence type="ECO:0000256" key="1">
    <source>
        <dbReference type="SAM" id="Phobius"/>
    </source>
</evidence>
<feature type="transmembrane region" description="Helical" evidence="1">
    <location>
        <begin position="97"/>
        <end position="117"/>
    </location>
</feature>
<feature type="transmembrane region" description="Helical" evidence="1">
    <location>
        <begin position="365"/>
        <end position="387"/>
    </location>
</feature>
<dbReference type="AlphaFoldDB" id="A0A136PZT7"/>
<feature type="transmembrane region" description="Helical" evidence="1">
    <location>
        <begin position="16"/>
        <end position="34"/>
    </location>
</feature>
<reference evidence="3 4" key="1">
    <citation type="submission" date="2016-01" db="EMBL/GenBank/DDBJ databases">
        <title>Whole genome sequence and analysis of Micromonospora rosaria DSM 803, which can produce antibacterial substance rosamicin.</title>
        <authorList>
            <person name="Yang H."/>
            <person name="He X."/>
            <person name="Zhu D."/>
        </authorList>
    </citation>
    <scope>NUCLEOTIDE SEQUENCE [LARGE SCALE GENOMIC DNA]</scope>
    <source>
        <strain evidence="3 4">DSM 803</strain>
    </source>
</reference>
<keyword evidence="4" id="KW-1185">Reference proteome</keyword>
<protein>
    <submittedName>
        <fullName evidence="3">Acyltransferase</fullName>
    </submittedName>
</protein>
<dbReference type="RefSeq" id="WP_067359264.1">
    <property type="nucleotide sequence ID" value="NZ_JBIUBN010000012.1"/>
</dbReference>
<sequence length="397" mass="43849">MTSSIENPPRRPHLHYLDNLRVAMILMVVIHHAAQPYGPADWWYFQGDGHAPGLATLSAVGGAFRMSLLFFVAAFFVPRAADRRGGWGFLRGRLTRLGIPFLVGSATIIPVLTYIYYREYRDHPPLSFPRYYFDVFLGLAPQPPGWTGPSWPDLQFGHLWFIQNLLALSALYVLACGLGRLRRRIRPSTAPAWLTRVPTSRGLVAFTLALAVVVFLVRIRYPLDTWVPLFEFIQAEPARLAQYTAFFVAGIVAYRHDWLARLPRATGYTWLAVGVVLTGALFWTGTDTRFFAPGGASWASAHWTLVETFVCVGLGVGLLTLFRDVAAGHTTLTRALAASSYSIYLVHLPIVVALQFAFAHAGLPVLATFAAVACLGTVLSVCVAVLLRRLPGLRAIL</sequence>
<feature type="transmembrane region" description="Helical" evidence="1">
    <location>
        <begin position="240"/>
        <end position="256"/>
    </location>
</feature>
<evidence type="ECO:0000313" key="4">
    <source>
        <dbReference type="Proteomes" id="UP000070620"/>
    </source>
</evidence>
<feature type="transmembrane region" description="Helical" evidence="1">
    <location>
        <begin position="202"/>
        <end position="220"/>
    </location>
</feature>
<dbReference type="InterPro" id="IPR050623">
    <property type="entry name" value="Glucan_succinyl_AcylTrfase"/>
</dbReference>
<feature type="transmembrane region" description="Helical" evidence="1">
    <location>
        <begin position="160"/>
        <end position="181"/>
    </location>
</feature>
<keyword evidence="1" id="KW-0472">Membrane</keyword>
<keyword evidence="3" id="KW-0012">Acyltransferase</keyword>
<feature type="domain" description="Acyltransferase 3" evidence="2">
    <location>
        <begin position="15"/>
        <end position="388"/>
    </location>
</feature>
<dbReference type="OrthoDB" id="7375713at2"/>
<dbReference type="EMBL" id="LRQV01000001">
    <property type="protein sequence ID" value="KXK63952.1"/>
    <property type="molecule type" value="Genomic_DNA"/>
</dbReference>
<dbReference type="PANTHER" id="PTHR36927:SF4">
    <property type="entry name" value="BLR5718 PROTEIN"/>
    <property type="match status" value="1"/>
</dbReference>
<comment type="caution">
    <text evidence="3">The sequence shown here is derived from an EMBL/GenBank/DDBJ whole genome shotgun (WGS) entry which is preliminary data.</text>
</comment>
<proteinExistence type="predicted"/>
<organism evidence="3 4">
    <name type="scientific">Micromonospora rosaria</name>
    <dbReference type="NCBI Taxonomy" id="47874"/>
    <lineage>
        <taxon>Bacteria</taxon>
        <taxon>Bacillati</taxon>
        <taxon>Actinomycetota</taxon>
        <taxon>Actinomycetes</taxon>
        <taxon>Micromonosporales</taxon>
        <taxon>Micromonosporaceae</taxon>
        <taxon>Micromonospora</taxon>
    </lineage>
</organism>
<feature type="transmembrane region" description="Helical" evidence="1">
    <location>
        <begin position="335"/>
        <end position="359"/>
    </location>
</feature>
<dbReference type="PANTHER" id="PTHR36927">
    <property type="entry name" value="BLR4337 PROTEIN"/>
    <property type="match status" value="1"/>
</dbReference>
<accession>A0A136PZT7</accession>
<keyword evidence="1" id="KW-1133">Transmembrane helix</keyword>
<feature type="transmembrane region" description="Helical" evidence="1">
    <location>
        <begin position="54"/>
        <end position="77"/>
    </location>
</feature>
<keyword evidence="1" id="KW-0812">Transmembrane</keyword>
<dbReference type="InterPro" id="IPR002656">
    <property type="entry name" value="Acyl_transf_3_dom"/>
</dbReference>
<dbReference type="Proteomes" id="UP000070620">
    <property type="component" value="Unassembled WGS sequence"/>
</dbReference>
<dbReference type="Pfam" id="PF01757">
    <property type="entry name" value="Acyl_transf_3"/>
    <property type="match status" value="1"/>
</dbReference>
<evidence type="ECO:0000259" key="2">
    <source>
        <dbReference type="Pfam" id="PF01757"/>
    </source>
</evidence>
<evidence type="ECO:0000313" key="3">
    <source>
        <dbReference type="EMBL" id="KXK63952.1"/>
    </source>
</evidence>